<sequence length="37" mass="4422">MVMEIPLSLYPESWQAWAAGSIYIILLVLGTWFFYRR</sequence>
<comment type="caution">
    <text evidence="2">The sequence shown here is derived from an EMBL/GenBank/DDBJ whole genome shotgun (WGS) entry which is preliminary data.</text>
</comment>
<feature type="transmembrane region" description="Helical" evidence="1">
    <location>
        <begin position="16"/>
        <end position="35"/>
    </location>
</feature>
<keyword evidence="1" id="KW-0472">Membrane</keyword>
<dbReference type="AlphaFoldDB" id="A0A0F9CZ67"/>
<feature type="non-terminal residue" evidence="2">
    <location>
        <position position="37"/>
    </location>
</feature>
<reference evidence="2" key="1">
    <citation type="journal article" date="2015" name="Nature">
        <title>Complex archaea that bridge the gap between prokaryotes and eukaryotes.</title>
        <authorList>
            <person name="Spang A."/>
            <person name="Saw J.H."/>
            <person name="Jorgensen S.L."/>
            <person name="Zaremba-Niedzwiedzka K."/>
            <person name="Martijn J."/>
            <person name="Lind A.E."/>
            <person name="van Eijk R."/>
            <person name="Schleper C."/>
            <person name="Guy L."/>
            <person name="Ettema T.J."/>
        </authorList>
    </citation>
    <scope>NUCLEOTIDE SEQUENCE</scope>
</reference>
<evidence type="ECO:0000313" key="2">
    <source>
        <dbReference type="EMBL" id="KKL54698.1"/>
    </source>
</evidence>
<organism evidence="2">
    <name type="scientific">marine sediment metagenome</name>
    <dbReference type="NCBI Taxonomy" id="412755"/>
    <lineage>
        <taxon>unclassified sequences</taxon>
        <taxon>metagenomes</taxon>
        <taxon>ecological metagenomes</taxon>
    </lineage>
</organism>
<accession>A0A0F9CZ67</accession>
<evidence type="ECO:0000256" key="1">
    <source>
        <dbReference type="SAM" id="Phobius"/>
    </source>
</evidence>
<gene>
    <name evidence="2" type="ORF">LCGC14_2262830</name>
</gene>
<proteinExistence type="predicted"/>
<keyword evidence="1" id="KW-0812">Transmembrane</keyword>
<keyword evidence="1" id="KW-1133">Transmembrane helix</keyword>
<dbReference type="EMBL" id="LAZR01031109">
    <property type="protein sequence ID" value="KKL54698.1"/>
    <property type="molecule type" value="Genomic_DNA"/>
</dbReference>
<protein>
    <submittedName>
        <fullName evidence="2">Uncharacterized protein</fullName>
    </submittedName>
</protein>
<name>A0A0F9CZ67_9ZZZZ</name>